<evidence type="ECO:0000256" key="1">
    <source>
        <dbReference type="SAM" id="Coils"/>
    </source>
</evidence>
<keyword evidence="4" id="KW-1185">Reference proteome</keyword>
<feature type="region of interest" description="Disordered" evidence="2">
    <location>
        <begin position="1"/>
        <end position="30"/>
    </location>
</feature>
<organism evidence="3">
    <name type="scientific">Oppiella nova</name>
    <dbReference type="NCBI Taxonomy" id="334625"/>
    <lineage>
        <taxon>Eukaryota</taxon>
        <taxon>Metazoa</taxon>
        <taxon>Ecdysozoa</taxon>
        <taxon>Arthropoda</taxon>
        <taxon>Chelicerata</taxon>
        <taxon>Arachnida</taxon>
        <taxon>Acari</taxon>
        <taxon>Acariformes</taxon>
        <taxon>Sarcoptiformes</taxon>
        <taxon>Oribatida</taxon>
        <taxon>Brachypylina</taxon>
        <taxon>Oppioidea</taxon>
        <taxon>Oppiidae</taxon>
        <taxon>Oppiella</taxon>
    </lineage>
</organism>
<name>A0A7R9R207_9ACAR</name>
<feature type="compositionally biased region" description="Basic and acidic residues" evidence="2">
    <location>
        <begin position="1"/>
        <end position="24"/>
    </location>
</feature>
<protein>
    <submittedName>
        <fullName evidence="3">Uncharacterized protein</fullName>
    </submittedName>
</protein>
<dbReference type="EMBL" id="CAJPVJ010047984">
    <property type="protein sequence ID" value="CAG2182782.1"/>
    <property type="molecule type" value="Genomic_DNA"/>
</dbReference>
<dbReference type="Proteomes" id="UP000728032">
    <property type="component" value="Unassembled WGS sequence"/>
</dbReference>
<evidence type="ECO:0000256" key="2">
    <source>
        <dbReference type="SAM" id="MobiDB-lite"/>
    </source>
</evidence>
<evidence type="ECO:0000313" key="4">
    <source>
        <dbReference type="Proteomes" id="UP000728032"/>
    </source>
</evidence>
<dbReference type="EMBL" id="OC962809">
    <property type="protein sequence ID" value="CAD7665646.1"/>
    <property type="molecule type" value="Genomic_DNA"/>
</dbReference>
<feature type="coiled-coil region" evidence="1">
    <location>
        <begin position="111"/>
        <end position="138"/>
    </location>
</feature>
<feature type="non-terminal residue" evidence="3">
    <location>
        <position position="140"/>
    </location>
</feature>
<proteinExistence type="predicted"/>
<evidence type="ECO:0000313" key="3">
    <source>
        <dbReference type="EMBL" id="CAD7665646.1"/>
    </source>
</evidence>
<reference evidence="3" key="1">
    <citation type="submission" date="2020-11" db="EMBL/GenBank/DDBJ databases">
        <authorList>
            <person name="Tran Van P."/>
        </authorList>
    </citation>
    <scope>NUCLEOTIDE SEQUENCE</scope>
</reference>
<sequence>MAEDQRFDAIGRQLDDKRKQRDTLTDGNRQMAKHVEALAQTREDLSQICVASEKELNRMAEDMAYRSTQTETLLEDYRRQYDEKEKAYEVLAHYEDQLWPSNGSTGDPESAADKTREFRAIQQEIQALEHRWAEVKAQRT</sequence>
<dbReference type="AlphaFoldDB" id="A0A7R9R207"/>
<gene>
    <name evidence="3" type="ORF">ONB1V03_LOCUS22203</name>
</gene>
<keyword evidence="1" id="KW-0175">Coiled coil</keyword>
<accession>A0A7R9R207</accession>